<sequence>MNDGARNLLVWGAEQLGVHLDPHQLGAFGRFADELKKWNRKINLTAIKGDEEIALKHFVDSLACCRMVGARGRLLDLGSGGGFPVIPLKIVRPHLDAVSVDAVEKKIIFQRHVGRLLGLHGFEALHARGEELAGRYAGHFDWIVSRAFADLPTFVRMALPCLAPDGRIVAMKGKEGRAEAETARPALTELGVAIVELQEFTLPLAGDGRSLIVLGRKTDKG</sequence>
<proteinExistence type="inferred from homology"/>
<gene>
    <name evidence="6" type="primary">rsmG</name>
    <name evidence="7" type="ORF">GPICK_16460</name>
</gene>
<dbReference type="OrthoDB" id="9808773at2"/>
<evidence type="ECO:0000256" key="2">
    <source>
        <dbReference type="ARBA" id="ARBA00022552"/>
    </source>
</evidence>
<dbReference type="RefSeq" id="WP_039745032.1">
    <property type="nucleotide sequence ID" value="NZ_CP009788.1"/>
</dbReference>
<dbReference type="PANTHER" id="PTHR31760:SF0">
    <property type="entry name" value="S-ADENOSYL-L-METHIONINE-DEPENDENT METHYLTRANSFERASES SUPERFAMILY PROTEIN"/>
    <property type="match status" value="1"/>
</dbReference>
<feature type="binding site" evidence="6">
    <location>
        <position position="83"/>
    </location>
    <ligand>
        <name>S-adenosyl-L-methionine</name>
        <dbReference type="ChEBI" id="CHEBI:59789"/>
    </ligand>
</feature>
<keyword evidence="8" id="KW-1185">Reference proteome</keyword>
<evidence type="ECO:0000256" key="6">
    <source>
        <dbReference type="HAMAP-Rule" id="MF_00074"/>
    </source>
</evidence>
<dbReference type="PIRSF" id="PIRSF003078">
    <property type="entry name" value="GidB"/>
    <property type="match status" value="1"/>
</dbReference>
<accession>A0A0B5BE47</accession>
<comment type="caution">
    <text evidence="6">Lacks conserved residue(s) required for the propagation of feature annotation.</text>
</comment>
<protein>
    <recommendedName>
        <fullName evidence="6">Ribosomal RNA small subunit methyltransferase G</fullName>
        <ecNumber evidence="6">2.1.1.-</ecNumber>
    </recommendedName>
    <alternativeName>
        <fullName evidence="6">16S rRNA 7-methylguanosine methyltransferase</fullName>
        <shortName evidence="6">16S rRNA m7G methyltransferase</shortName>
    </alternativeName>
</protein>
<dbReference type="HAMAP" id="MF_00074">
    <property type="entry name" value="16SrRNA_methyltr_G"/>
    <property type="match status" value="1"/>
</dbReference>
<organism evidence="7 8">
    <name type="scientific">Geobacter pickeringii</name>
    <dbReference type="NCBI Taxonomy" id="345632"/>
    <lineage>
        <taxon>Bacteria</taxon>
        <taxon>Pseudomonadati</taxon>
        <taxon>Thermodesulfobacteriota</taxon>
        <taxon>Desulfuromonadia</taxon>
        <taxon>Geobacterales</taxon>
        <taxon>Geobacteraceae</taxon>
        <taxon>Geobacter</taxon>
    </lineage>
</organism>
<keyword evidence="2 6" id="KW-0698">rRNA processing</keyword>
<comment type="subcellular location">
    <subcellularLocation>
        <location evidence="6">Cytoplasm</location>
    </subcellularLocation>
</comment>
<feature type="binding site" evidence="6">
    <location>
        <begin position="129"/>
        <end position="130"/>
    </location>
    <ligand>
        <name>S-adenosyl-L-methionine</name>
        <dbReference type="ChEBI" id="CHEBI:59789"/>
    </ligand>
</feature>
<dbReference type="GO" id="GO:0070043">
    <property type="term" value="F:rRNA (guanine-N7-)-methyltransferase activity"/>
    <property type="evidence" value="ECO:0007669"/>
    <property type="project" value="UniProtKB-UniRule"/>
</dbReference>
<dbReference type="Gene3D" id="3.40.50.150">
    <property type="entry name" value="Vaccinia Virus protein VP39"/>
    <property type="match status" value="1"/>
</dbReference>
<comment type="function">
    <text evidence="6">Specifically methylates the N7 position of a guanine in 16S rRNA.</text>
</comment>
<evidence type="ECO:0000256" key="4">
    <source>
        <dbReference type="ARBA" id="ARBA00022679"/>
    </source>
</evidence>
<keyword evidence="1 6" id="KW-0963">Cytoplasm</keyword>
<dbReference type="PANTHER" id="PTHR31760">
    <property type="entry name" value="S-ADENOSYL-L-METHIONINE-DEPENDENT METHYLTRANSFERASES SUPERFAMILY PROTEIN"/>
    <property type="match status" value="1"/>
</dbReference>
<dbReference type="Pfam" id="PF02527">
    <property type="entry name" value="GidB"/>
    <property type="match status" value="1"/>
</dbReference>
<keyword evidence="5 6" id="KW-0949">S-adenosyl-L-methionine</keyword>
<dbReference type="NCBIfam" id="TIGR00138">
    <property type="entry name" value="rsmG_gidB"/>
    <property type="match status" value="1"/>
</dbReference>
<comment type="similarity">
    <text evidence="6">Belongs to the methyltransferase superfamily. RNA methyltransferase RsmG family.</text>
</comment>
<feature type="binding site" evidence="6">
    <location>
        <position position="146"/>
    </location>
    <ligand>
        <name>S-adenosyl-L-methionine</name>
        <dbReference type="ChEBI" id="CHEBI:59789"/>
    </ligand>
</feature>
<dbReference type="KEGG" id="gpi:GPICK_16460"/>
<reference evidence="7 8" key="1">
    <citation type="journal article" date="2015" name="Genome Announc.">
        <title>Complete Genome of Geobacter pickeringii G13T, a Metal-Reducing Isolate from Sedimentary Kaolin Deposits.</title>
        <authorList>
            <person name="Badalamenti J.P."/>
            <person name="Bond D.R."/>
        </authorList>
    </citation>
    <scope>NUCLEOTIDE SEQUENCE [LARGE SCALE GENOMIC DNA]</scope>
    <source>
        <strain evidence="7 8">G13</strain>
    </source>
</reference>
<keyword evidence="4 6" id="KW-0808">Transferase</keyword>
<evidence type="ECO:0000313" key="8">
    <source>
        <dbReference type="Proteomes" id="UP000057609"/>
    </source>
</evidence>
<keyword evidence="3 6" id="KW-0489">Methyltransferase</keyword>
<evidence type="ECO:0000256" key="1">
    <source>
        <dbReference type="ARBA" id="ARBA00022490"/>
    </source>
</evidence>
<evidence type="ECO:0000313" key="7">
    <source>
        <dbReference type="EMBL" id="AJE04752.1"/>
    </source>
</evidence>
<dbReference type="InterPro" id="IPR003682">
    <property type="entry name" value="rRNA_ssu_MeTfrase_G"/>
</dbReference>
<dbReference type="InterPro" id="IPR029063">
    <property type="entry name" value="SAM-dependent_MTases_sf"/>
</dbReference>
<dbReference type="EMBL" id="CP009788">
    <property type="protein sequence ID" value="AJE04752.1"/>
    <property type="molecule type" value="Genomic_DNA"/>
</dbReference>
<dbReference type="AlphaFoldDB" id="A0A0B5BE47"/>
<dbReference type="SUPFAM" id="SSF53335">
    <property type="entry name" value="S-adenosyl-L-methionine-dependent methyltransferases"/>
    <property type="match status" value="1"/>
</dbReference>
<dbReference type="STRING" id="345632.GPICK_16460"/>
<dbReference type="HOGENOM" id="CLU_065341_0_1_7"/>
<dbReference type="GO" id="GO:0005829">
    <property type="term" value="C:cytosol"/>
    <property type="evidence" value="ECO:0007669"/>
    <property type="project" value="TreeGrafter"/>
</dbReference>
<evidence type="ECO:0000256" key="5">
    <source>
        <dbReference type="ARBA" id="ARBA00022691"/>
    </source>
</evidence>
<dbReference type="EC" id="2.1.1.-" evidence="6"/>
<evidence type="ECO:0000256" key="3">
    <source>
        <dbReference type="ARBA" id="ARBA00022603"/>
    </source>
</evidence>
<dbReference type="Proteomes" id="UP000057609">
    <property type="component" value="Chromosome"/>
</dbReference>
<name>A0A0B5BE47_9BACT</name>
<feature type="binding site" evidence="6">
    <location>
        <position position="78"/>
    </location>
    <ligand>
        <name>S-adenosyl-L-methionine</name>
        <dbReference type="ChEBI" id="CHEBI:59789"/>
    </ligand>
</feature>